<dbReference type="InterPro" id="IPR017926">
    <property type="entry name" value="GATASE"/>
</dbReference>
<evidence type="ECO:0000313" key="3">
    <source>
        <dbReference type="Proteomes" id="UP000643165"/>
    </source>
</evidence>
<dbReference type="CDD" id="cd01741">
    <property type="entry name" value="GATase1_1"/>
    <property type="match status" value="1"/>
</dbReference>
<keyword evidence="2" id="KW-0315">Glutamine amidotransferase</keyword>
<evidence type="ECO:0000313" key="2">
    <source>
        <dbReference type="EMBL" id="GIJ21249.1"/>
    </source>
</evidence>
<proteinExistence type="predicted"/>
<dbReference type="PROSITE" id="PS51273">
    <property type="entry name" value="GATASE_TYPE_1"/>
    <property type="match status" value="1"/>
</dbReference>
<evidence type="ECO:0000259" key="1">
    <source>
        <dbReference type="Pfam" id="PF00117"/>
    </source>
</evidence>
<organism evidence="2 3">
    <name type="scientific">Micromonospora lutea</name>
    <dbReference type="NCBI Taxonomy" id="419825"/>
    <lineage>
        <taxon>Bacteria</taxon>
        <taxon>Bacillati</taxon>
        <taxon>Actinomycetota</taxon>
        <taxon>Actinomycetes</taxon>
        <taxon>Micromonosporales</taxon>
        <taxon>Micromonosporaceae</taxon>
        <taxon>Micromonospora</taxon>
    </lineage>
</organism>
<dbReference type="PANTHER" id="PTHR42695">
    <property type="entry name" value="GLUTAMINE AMIDOTRANSFERASE YLR126C-RELATED"/>
    <property type="match status" value="1"/>
</dbReference>
<protein>
    <submittedName>
        <fullName evidence="2">Glutamine amidotransferase</fullName>
    </submittedName>
</protein>
<dbReference type="Proteomes" id="UP000643165">
    <property type="component" value="Unassembled WGS sequence"/>
</dbReference>
<dbReference type="Pfam" id="PF00117">
    <property type="entry name" value="GATase"/>
    <property type="match status" value="1"/>
</dbReference>
<dbReference type="InterPro" id="IPR029062">
    <property type="entry name" value="Class_I_gatase-like"/>
</dbReference>
<gene>
    <name evidence="2" type="primary">guaA_1</name>
    <name evidence="2" type="ORF">Vlu01_18730</name>
</gene>
<dbReference type="Gene3D" id="3.40.50.880">
    <property type="match status" value="1"/>
</dbReference>
<name>A0ABQ4ITK0_9ACTN</name>
<comment type="caution">
    <text evidence="2">The sequence shown here is derived from an EMBL/GenBank/DDBJ whole genome shotgun (WGS) entry which is preliminary data.</text>
</comment>
<dbReference type="InterPro" id="IPR044992">
    <property type="entry name" value="ChyE-like"/>
</dbReference>
<reference evidence="2 3" key="1">
    <citation type="submission" date="2021-01" db="EMBL/GenBank/DDBJ databases">
        <title>Whole genome shotgun sequence of Verrucosispora lutea NBRC 106530.</title>
        <authorList>
            <person name="Komaki H."/>
            <person name="Tamura T."/>
        </authorList>
    </citation>
    <scope>NUCLEOTIDE SEQUENCE [LARGE SCALE GENOMIC DNA]</scope>
    <source>
        <strain evidence="2 3">NBRC 106530</strain>
    </source>
</reference>
<accession>A0ABQ4ITK0</accession>
<dbReference type="SUPFAM" id="SSF52317">
    <property type="entry name" value="Class I glutamine amidotransferase-like"/>
    <property type="match status" value="1"/>
</dbReference>
<sequence>MTGRPQAGDEPLRACFRIPDSLDYVATALVIENDPTDDPRRLGEWLTEAGLELSVVRPHAGDPLPADLDGFAALVVLGGDQQAYPLVDGVPAAPWFPAVEKLLRKAVRHRVPTLGICLGAQLLATAHAGTVERSPSGPEAGPAVVGRRDAAENDPLFRYVPLIPDVLQWHADEITELPAGATLLAASTRYPHQAFRLGDRAWGLQFHIECDTAMIAEWATDSALLAELGYDPQLVISACDAVMVDIEEVWQPFAARFAALALGELEDGSRRSLPLLGH</sequence>
<dbReference type="PANTHER" id="PTHR42695:SF5">
    <property type="entry name" value="GLUTAMINE AMIDOTRANSFERASE YLR126C-RELATED"/>
    <property type="match status" value="1"/>
</dbReference>
<keyword evidence="3" id="KW-1185">Reference proteome</keyword>
<feature type="domain" description="Glutamine amidotransferase" evidence="1">
    <location>
        <begin position="48"/>
        <end position="209"/>
    </location>
</feature>
<dbReference type="EMBL" id="BOPB01000009">
    <property type="protein sequence ID" value="GIJ21249.1"/>
    <property type="molecule type" value="Genomic_DNA"/>
</dbReference>